<dbReference type="PANTHER" id="PTHR13847:SF289">
    <property type="entry name" value="GLYCINE OXIDASE"/>
    <property type="match status" value="1"/>
</dbReference>
<evidence type="ECO:0000259" key="2">
    <source>
        <dbReference type="Pfam" id="PF01266"/>
    </source>
</evidence>
<accession>A0A516V1U1</accession>
<dbReference type="OrthoDB" id="9805337at2"/>
<dbReference type="Proteomes" id="UP000315891">
    <property type="component" value="Chromosome"/>
</dbReference>
<evidence type="ECO:0000256" key="1">
    <source>
        <dbReference type="ARBA" id="ARBA00023002"/>
    </source>
</evidence>
<evidence type="ECO:0000313" key="3">
    <source>
        <dbReference type="EMBL" id="QDQ72487.1"/>
    </source>
</evidence>
<dbReference type="GO" id="GO:0005737">
    <property type="term" value="C:cytoplasm"/>
    <property type="evidence" value="ECO:0007669"/>
    <property type="project" value="TreeGrafter"/>
</dbReference>
<dbReference type="PANTHER" id="PTHR13847">
    <property type="entry name" value="SARCOSINE DEHYDROGENASE-RELATED"/>
    <property type="match status" value="1"/>
</dbReference>
<dbReference type="InterPro" id="IPR006076">
    <property type="entry name" value="FAD-dep_OxRdtase"/>
</dbReference>
<name>A0A516V1U1_9GAMM</name>
<protein>
    <submittedName>
        <fullName evidence="3">FAD-dependent oxidoreductase</fullName>
    </submittedName>
</protein>
<proteinExistence type="predicted"/>
<dbReference type="Gene3D" id="3.30.9.10">
    <property type="entry name" value="D-Amino Acid Oxidase, subunit A, domain 2"/>
    <property type="match status" value="1"/>
</dbReference>
<dbReference type="SUPFAM" id="SSF54373">
    <property type="entry name" value="FAD-linked reductases, C-terminal domain"/>
    <property type="match status" value="1"/>
</dbReference>
<dbReference type="Gene3D" id="3.50.50.60">
    <property type="entry name" value="FAD/NAD(P)-binding domain"/>
    <property type="match status" value="2"/>
</dbReference>
<dbReference type="GO" id="GO:0016491">
    <property type="term" value="F:oxidoreductase activity"/>
    <property type="evidence" value="ECO:0007669"/>
    <property type="project" value="UniProtKB-KW"/>
</dbReference>
<sequence>MSPRSDVLIVGAGVVGLAAAIELLQAGRSVLVVDAGRIGGGSSHGNCGTITPSHAAPLAEPGQIARALRWLLTPDAPFYVRPRFDPALWRWFAKFASRCNARDWREAMRGKAALLQASRALLQERIERHALDCEFLASGTDYVFRDERSLGHFAAELDALSELGVASECMAGDAYSREETSLLPGVVGAVRFPGDARLRPDRFVAELARVCKALGGDIVEYCAVEHVELGNDGARVRSNGQTFIAREVVLAAGSWSPSLARDFGLRIPIQPGKGYSITYDRPATVPKRPLVLFERSVCVTAWDSGFRLGSTMEFSGYDTSLNRRRLDALERGAAEYLREPVGPVRREEWFGWRPMTWDDLPLIGPVPGKLGAWIATGHGMLGVSMCMATATLLGDVMLGREPLVDPRPYRPERFGRNR</sequence>
<dbReference type="EMBL" id="CP041742">
    <property type="protein sequence ID" value="QDQ72487.1"/>
    <property type="molecule type" value="Genomic_DNA"/>
</dbReference>
<dbReference type="InterPro" id="IPR036188">
    <property type="entry name" value="FAD/NAD-bd_sf"/>
</dbReference>
<dbReference type="RefSeq" id="WP_143878003.1">
    <property type="nucleotide sequence ID" value="NZ_BAABLZ010000002.1"/>
</dbReference>
<dbReference type="Pfam" id="PF01266">
    <property type="entry name" value="DAO"/>
    <property type="match status" value="1"/>
</dbReference>
<keyword evidence="1" id="KW-0560">Oxidoreductase</keyword>
<evidence type="ECO:0000313" key="4">
    <source>
        <dbReference type="Proteomes" id="UP000315891"/>
    </source>
</evidence>
<feature type="domain" description="FAD dependent oxidoreductase" evidence="2">
    <location>
        <begin position="6"/>
        <end position="394"/>
    </location>
</feature>
<dbReference type="AlphaFoldDB" id="A0A516V1U1"/>
<gene>
    <name evidence="3" type="ORF">FNZ56_00600</name>
</gene>
<keyword evidence="4" id="KW-1185">Reference proteome</keyword>
<organism evidence="3 4">
    <name type="scientific">Pseudoluteimonas lycopersici</name>
    <dbReference type="NCBI Taxonomy" id="1324796"/>
    <lineage>
        <taxon>Bacteria</taxon>
        <taxon>Pseudomonadati</taxon>
        <taxon>Pseudomonadota</taxon>
        <taxon>Gammaproteobacteria</taxon>
        <taxon>Lysobacterales</taxon>
        <taxon>Lysobacteraceae</taxon>
        <taxon>Pseudoluteimonas</taxon>
    </lineage>
</organism>
<dbReference type="SUPFAM" id="SSF51905">
    <property type="entry name" value="FAD/NAD(P)-binding domain"/>
    <property type="match status" value="1"/>
</dbReference>
<reference evidence="3 4" key="1">
    <citation type="submission" date="2019-07" db="EMBL/GenBank/DDBJ databases">
        <title>Lysobacter weifangensis sp. nov., isolated from bensulfuron-methyl contaminated farmland soil.</title>
        <authorList>
            <person name="Zhao H."/>
        </authorList>
    </citation>
    <scope>NUCLEOTIDE SEQUENCE [LARGE SCALE GENOMIC DNA]</scope>
    <source>
        <strain evidence="3 4">CC-Bw-6</strain>
    </source>
</reference>